<evidence type="ECO:0000313" key="1">
    <source>
        <dbReference type="EMBL" id="GHC33119.1"/>
    </source>
</evidence>
<dbReference type="EMBL" id="BMYI01000014">
    <property type="protein sequence ID" value="GHC33119.1"/>
    <property type="molecule type" value="Genomic_DNA"/>
</dbReference>
<accession>A0ABQ3FQ87</accession>
<evidence type="ECO:0000313" key="2">
    <source>
        <dbReference type="Proteomes" id="UP000658305"/>
    </source>
</evidence>
<reference evidence="2" key="1">
    <citation type="journal article" date="2019" name="Int. J. Syst. Evol. Microbiol.">
        <title>The Global Catalogue of Microorganisms (GCM) 10K type strain sequencing project: providing services to taxonomists for standard genome sequencing and annotation.</title>
        <authorList>
            <consortium name="The Broad Institute Genomics Platform"/>
            <consortium name="The Broad Institute Genome Sequencing Center for Infectious Disease"/>
            <person name="Wu L."/>
            <person name="Ma J."/>
        </authorList>
    </citation>
    <scope>NUCLEOTIDE SEQUENCE [LARGE SCALE GENOMIC DNA]</scope>
    <source>
        <strain evidence="2">KCTC 23298</strain>
    </source>
</reference>
<organism evidence="1 2">
    <name type="scientific">Gemmobacter nanjingensis</name>
    <dbReference type="NCBI Taxonomy" id="488454"/>
    <lineage>
        <taxon>Bacteria</taxon>
        <taxon>Pseudomonadati</taxon>
        <taxon>Pseudomonadota</taxon>
        <taxon>Alphaproteobacteria</taxon>
        <taxon>Rhodobacterales</taxon>
        <taxon>Paracoccaceae</taxon>
        <taxon>Gemmobacter</taxon>
    </lineage>
</organism>
<protein>
    <submittedName>
        <fullName evidence="1">Uncharacterized protein</fullName>
    </submittedName>
</protein>
<gene>
    <name evidence="1" type="ORF">GCM10007291_37740</name>
</gene>
<comment type="caution">
    <text evidence="1">The sequence shown here is derived from an EMBL/GenBank/DDBJ whole genome shotgun (WGS) entry which is preliminary data.</text>
</comment>
<name>A0ABQ3FQ87_9RHOB</name>
<proteinExistence type="predicted"/>
<dbReference type="Proteomes" id="UP000658305">
    <property type="component" value="Unassembled WGS sequence"/>
</dbReference>
<keyword evidence="2" id="KW-1185">Reference proteome</keyword>
<sequence>MAISRVFSKSFSDPGPDKGILIVKRDEGIYGGACATKVYINALHAANIRPGEKVTLYVPAGKVIVSAEPSGICAGALVEESITITSGQTLSLRYGYGVQGDVFLTETAF</sequence>